<evidence type="ECO:0000259" key="3">
    <source>
        <dbReference type="Pfam" id="PF03872"/>
    </source>
</evidence>
<gene>
    <name evidence="4" type="ORF">A5892_11310</name>
</gene>
<keyword evidence="2" id="KW-1133">Transmembrane helix</keyword>
<dbReference type="InterPro" id="IPR036147">
    <property type="entry name" value="Anti-sigma_E_RseA_N_sf"/>
</dbReference>
<dbReference type="EMBL" id="CP015243">
    <property type="protein sequence ID" value="ANF57974.1"/>
    <property type="molecule type" value="Genomic_DNA"/>
</dbReference>
<protein>
    <recommendedName>
        <fullName evidence="3">Anti sigma-E protein RseA N-terminal domain-containing protein</fullName>
    </recommendedName>
</protein>
<reference evidence="4 5" key="1">
    <citation type="submission" date="2016-04" db="EMBL/GenBank/DDBJ databases">
        <title>Complete Genome Sequence of Halotalea alkalilenta IHB B 13600.</title>
        <authorList>
            <person name="Swarnkar M.K."/>
            <person name="Sharma A."/>
            <person name="Kaushal K."/>
            <person name="Soni R."/>
            <person name="Rana S."/>
            <person name="Singh A.K."/>
            <person name="Gulati A."/>
        </authorList>
    </citation>
    <scope>NUCLEOTIDE SEQUENCE [LARGE SCALE GENOMIC DNA]</scope>
    <source>
        <strain evidence="4 5">IHB B 13600</strain>
    </source>
</reference>
<keyword evidence="5" id="KW-1185">Reference proteome</keyword>
<sequence>MNQKVRESLSAVMDGEGDELELRRVLRALAKTPEEGDAWRRYHVARSVMRRERDIDVTVDLSAAIRARIDAQQPPAAVREGREEGTVRRHGSGPFSFMGGAAVAAAVSLMVITGVQVYRGVGQAPADIPSFASNEENAQSGSGFGGFPGAGQLQGGATPVGFAGFQPRDGVVPVGARSGGLFPVFDGEEQGIDTQQQARLLQGFFDQHAQQADFQPQGQWSPSARFLGPVEGMSSAP</sequence>
<dbReference type="Proteomes" id="UP000077875">
    <property type="component" value="Chromosome"/>
</dbReference>
<evidence type="ECO:0000256" key="1">
    <source>
        <dbReference type="SAM" id="MobiDB-lite"/>
    </source>
</evidence>
<proteinExistence type="predicted"/>
<dbReference type="GO" id="GO:0016989">
    <property type="term" value="F:sigma factor antagonist activity"/>
    <property type="evidence" value="ECO:0007669"/>
    <property type="project" value="InterPro"/>
</dbReference>
<evidence type="ECO:0000313" key="5">
    <source>
        <dbReference type="Proteomes" id="UP000077875"/>
    </source>
</evidence>
<dbReference type="SUPFAM" id="SSF89069">
    <property type="entry name" value="N-terminal, cytoplasmic domain of anti-sigmaE factor RseA"/>
    <property type="match status" value="1"/>
</dbReference>
<name>A0A172YFH8_9GAMM</name>
<feature type="transmembrane region" description="Helical" evidence="2">
    <location>
        <begin position="97"/>
        <end position="118"/>
    </location>
</feature>
<keyword evidence="2" id="KW-0812">Transmembrane</keyword>
<dbReference type="AlphaFoldDB" id="A0A172YFH8"/>
<dbReference type="STRING" id="376489.A5892_11310"/>
<feature type="domain" description="Anti sigma-E protein RseA N-terminal" evidence="3">
    <location>
        <begin position="6"/>
        <end position="73"/>
    </location>
</feature>
<dbReference type="Gene3D" id="1.10.10.880">
    <property type="entry name" value="Anti sigma-E protein RseA, N-terminal domain"/>
    <property type="match status" value="1"/>
</dbReference>
<dbReference type="PANTHER" id="PTHR38104:SF1">
    <property type="entry name" value="ANTI-SIGMA-E FACTOR RSEA"/>
    <property type="match status" value="1"/>
</dbReference>
<organism evidence="4 5">
    <name type="scientific">Halotalea alkalilenta</name>
    <dbReference type="NCBI Taxonomy" id="376489"/>
    <lineage>
        <taxon>Bacteria</taxon>
        <taxon>Pseudomonadati</taxon>
        <taxon>Pseudomonadota</taxon>
        <taxon>Gammaproteobacteria</taxon>
        <taxon>Oceanospirillales</taxon>
        <taxon>Halomonadaceae</taxon>
        <taxon>Halotalea</taxon>
    </lineage>
</organism>
<dbReference type="InterPro" id="IPR005572">
    <property type="entry name" value="Anti-sigma_E_RseA_N"/>
</dbReference>
<evidence type="ECO:0000313" key="4">
    <source>
        <dbReference type="EMBL" id="ANF57974.1"/>
    </source>
</evidence>
<keyword evidence="2" id="KW-0472">Membrane</keyword>
<evidence type="ECO:0000256" key="2">
    <source>
        <dbReference type="SAM" id="Phobius"/>
    </source>
</evidence>
<dbReference type="KEGG" id="haa:A5892_11310"/>
<dbReference type="RefSeq" id="WP_064122889.1">
    <property type="nucleotide sequence ID" value="NZ_CP015243.1"/>
</dbReference>
<dbReference type="Pfam" id="PF03872">
    <property type="entry name" value="RseA_N"/>
    <property type="match status" value="1"/>
</dbReference>
<dbReference type="PANTHER" id="PTHR38104">
    <property type="match status" value="1"/>
</dbReference>
<feature type="region of interest" description="Disordered" evidence="1">
    <location>
        <begin position="212"/>
        <end position="237"/>
    </location>
</feature>
<dbReference type="CDD" id="cd16328">
    <property type="entry name" value="RseA_N"/>
    <property type="match status" value="1"/>
</dbReference>
<accession>A0A172YFH8</accession>
<dbReference type="InterPro" id="IPR052383">
    <property type="entry name" value="Anti-sigma-E_RseA-like"/>
</dbReference>